<protein>
    <recommendedName>
        <fullName evidence="12">DUF4201 domain-containing protein</fullName>
    </recommendedName>
</protein>
<feature type="non-terminal residue" evidence="10">
    <location>
        <position position="660"/>
    </location>
</feature>
<evidence type="ECO:0000313" key="11">
    <source>
        <dbReference type="Proteomes" id="UP000051574"/>
    </source>
</evidence>
<evidence type="ECO:0008006" key="12">
    <source>
        <dbReference type="Google" id="ProtNLM"/>
    </source>
</evidence>
<evidence type="ECO:0000256" key="7">
    <source>
        <dbReference type="ARBA" id="ARBA00023212"/>
    </source>
</evidence>
<feature type="region of interest" description="Disordered" evidence="9">
    <location>
        <begin position="23"/>
        <end position="43"/>
    </location>
</feature>
<dbReference type="OrthoDB" id="535167at2759"/>
<dbReference type="PANTHER" id="PTHR14885">
    <property type="entry name" value="CILIA- AND FLAGELLA-ASSOCIATED PROTEIN 43-RELATED"/>
    <property type="match status" value="1"/>
</dbReference>
<keyword evidence="4" id="KW-0853">WD repeat</keyword>
<evidence type="ECO:0000256" key="5">
    <source>
        <dbReference type="ARBA" id="ARBA00022737"/>
    </source>
</evidence>
<keyword evidence="6" id="KW-0175">Coiled coil</keyword>
<evidence type="ECO:0000256" key="3">
    <source>
        <dbReference type="ARBA" id="ARBA00022490"/>
    </source>
</evidence>
<organism evidence="10 11">
    <name type="scientific">Oryctes borbonicus</name>
    <dbReference type="NCBI Taxonomy" id="1629725"/>
    <lineage>
        <taxon>Eukaryota</taxon>
        <taxon>Metazoa</taxon>
        <taxon>Ecdysozoa</taxon>
        <taxon>Arthropoda</taxon>
        <taxon>Hexapoda</taxon>
        <taxon>Insecta</taxon>
        <taxon>Pterygota</taxon>
        <taxon>Neoptera</taxon>
        <taxon>Endopterygota</taxon>
        <taxon>Coleoptera</taxon>
        <taxon>Polyphaga</taxon>
        <taxon>Scarabaeiformia</taxon>
        <taxon>Scarabaeidae</taxon>
        <taxon>Dynastinae</taxon>
        <taxon>Oryctes</taxon>
    </lineage>
</organism>
<sequence length="660" mass="77128">MKVFMDIKPSFVEVRKTKSLYLEEDGSQDSSSMSGTQRQSMDEETMTAFAGSITHTFIELNKGHYTQHQIQTFLQTEYQSILSKVENIKLRRYFNKEFEYLMSLKVRQINELVEKNSRLRRIISEINYFSKSEDRMDIIVSDPEWRQEEFPEQILQVKDNEVTITPYISPSEQAILDAEAAERERIRLLLLADDFKERALMAMMNGVLEVRWEDELRKDVPPPKCIAEKEAEEYNEDDLRAIRDFEEKVKFLGSERLRYKRMLVAEYGNLGNTVREGLKKFNSRVEDLLLMKIKVDSAIGQENLKINRLRLRNLRRIEMNKAERDLLNDITTNEKQIEKLTKLISSLYDDSNECRAALETLQGKEKIIEKTFRRDIQDASPTAQEIGQRLYRRRPKTNVRGITSVSMLMELGKCVVTREKSVIFNQDALDFLKAMDHIDLYVGIPNAVDEHLYATICKHRRLKIESEIKIKAAQMEVSECDSTIAYLHKVLTYNKEFAHKLSADLAQIRLDKIKEAQDIELQLVLKQGFVEVPMSGEIKDFENAVMLSRKDIEDINQIILAAGNRKLKAMRDTMNFRRGILEMEWSHKKMKMQIADLEDHLNDIRAIKVTKEIQTFMKSKARGESPDKGLTFEQEVDLVRQSYQRLIDQKKNDCSILQMN</sequence>
<evidence type="ECO:0000256" key="9">
    <source>
        <dbReference type="SAM" id="MobiDB-lite"/>
    </source>
</evidence>
<dbReference type="EMBL" id="LJIG01016096">
    <property type="protein sequence ID" value="KRT81628.1"/>
    <property type="molecule type" value="Genomic_DNA"/>
</dbReference>
<keyword evidence="8" id="KW-0966">Cell projection</keyword>
<comment type="subcellular location">
    <subcellularLocation>
        <location evidence="1">Cell projection</location>
        <location evidence="1">Cilium</location>
    </subcellularLocation>
    <subcellularLocation>
        <location evidence="2">Cytoplasm</location>
        <location evidence="2">Cytoskeleton</location>
    </subcellularLocation>
</comment>
<dbReference type="Pfam" id="PF25828">
    <property type="entry name" value="CC_Cfap43"/>
    <property type="match status" value="1"/>
</dbReference>
<gene>
    <name evidence="10" type="ORF">AMK59_6313</name>
</gene>
<dbReference type="AlphaFoldDB" id="A0A0T6B2N7"/>
<feature type="compositionally biased region" description="Polar residues" evidence="9">
    <location>
        <begin position="28"/>
        <end position="39"/>
    </location>
</feature>
<dbReference type="GO" id="GO:0060271">
    <property type="term" value="P:cilium assembly"/>
    <property type="evidence" value="ECO:0007669"/>
    <property type="project" value="TreeGrafter"/>
</dbReference>
<keyword evidence="7" id="KW-0206">Cytoskeleton</keyword>
<evidence type="ECO:0000256" key="8">
    <source>
        <dbReference type="ARBA" id="ARBA00023273"/>
    </source>
</evidence>
<keyword evidence="3" id="KW-0963">Cytoplasm</keyword>
<dbReference type="Proteomes" id="UP000051574">
    <property type="component" value="Unassembled WGS sequence"/>
</dbReference>
<proteinExistence type="predicted"/>
<comment type="caution">
    <text evidence="10">The sequence shown here is derived from an EMBL/GenBank/DDBJ whole genome shotgun (WGS) entry which is preliminary data.</text>
</comment>
<reference evidence="10 11" key="1">
    <citation type="submission" date="2015-09" db="EMBL/GenBank/DDBJ databases">
        <title>Draft genome of the scarab beetle Oryctes borbonicus.</title>
        <authorList>
            <person name="Meyer J.M."/>
            <person name="Markov G.V."/>
            <person name="Baskaran P."/>
            <person name="Herrmann M."/>
            <person name="Sommer R.J."/>
            <person name="Roedelsperger C."/>
        </authorList>
    </citation>
    <scope>NUCLEOTIDE SEQUENCE [LARGE SCALE GENOMIC DNA]</scope>
    <source>
        <strain evidence="10">OB123</strain>
        <tissue evidence="10">Whole animal</tissue>
    </source>
</reference>
<evidence type="ECO:0000313" key="10">
    <source>
        <dbReference type="EMBL" id="KRT81628.1"/>
    </source>
</evidence>
<dbReference type="PANTHER" id="PTHR14885:SF1">
    <property type="entry name" value="CILIA- AND FLAGELLA-ASSOCIATED PROTEIN 43"/>
    <property type="match status" value="1"/>
</dbReference>
<keyword evidence="11" id="KW-1185">Reference proteome</keyword>
<evidence type="ECO:0000256" key="2">
    <source>
        <dbReference type="ARBA" id="ARBA00004245"/>
    </source>
</evidence>
<evidence type="ECO:0000256" key="1">
    <source>
        <dbReference type="ARBA" id="ARBA00004138"/>
    </source>
</evidence>
<evidence type="ECO:0000256" key="4">
    <source>
        <dbReference type="ARBA" id="ARBA00022574"/>
    </source>
</evidence>
<accession>A0A0T6B2N7</accession>
<evidence type="ECO:0000256" key="6">
    <source>
        <dbReference type="ARBA" id="ARBA00023054"/>
    </source>
</evidence>
<name>A0A0T6B2N7_9SCAR</name>
<keyword evidence="5" id="KW-0677">Repeat</keyword>
<dbReference type="GO" id="GO:0005930">
    <property type="term" value="C:axoneme"/>
    <property type="evidence" value="ECO:0007669"/>
    <property type="project" value="TreeGrafter"/>
</dbReference>